<evidence type="ECO:0000313" key="2">
    <source>
        <dbReference type="Proteomes" id="UP000629468"/>
    </source>
</evidence>
<comment type="caution">
    <text evidence="1">The sequence shown here is derived from an EMBL/GenBank/DDBJ whole genome shotgun (WGS) entry which is preliminary data.</text>
</comment>
<dbReference type="EMBL" id="JABXXO010000009">
    <property type="protein sequence ID" value="KAF7770463.1"/>
    <property type="molecule type" value="Genomic_DNA"/>
</dbReference>
<gene>
    <name evidence="1" type="ORF">Agabi119p4_6437</name>
</gene>
<organism evidence="1 2">
    <name type="scientific">Agaricus bisporus var. burnettii</name>
    <dbReference type="NCBI Taxonomy" id="192524"/>
    <lineage>
        <taxon>Eukaryota</taxon>
        <taxon>Fungi</taxon>
        <taxon>Dikarya</taxon>
        <taxon>Basidiomycota</taxon>
        <taxon>Agaricomycotina</taxon>
        <taxon>Agaricomycetes</taxon>
        <taxon>Agaricomycetidae</taxon>
        <taxon>Agaricales</taxon>
        <taxon>Agaricineae</taxon>
        <taxon>Agaricaceae</taxon>
        <taxon>Agaricus</taxon>
    </lineage>
</organism>
<protein>
    <submittedName>
        <fullName evidence="1">Uncharacterized protein</fullName>
    </submittedName>
</protein>
<name>A0A8H7CA57_AGABI</name>
<sequence>METFRLFNDFPADVQRLIFEYAFYSNPTALQLALVSREVNGWIEPLIYKTIIASRRAGRSRKSPDFYESHVRFIVIDDVQEDDFIKDLLSKCHDNLIGLAFWPVMHNRQMWASLLLATPFPSLRQLSISSGSFSSDSGCIFRTPIFQNLTHLEIRYTLARSILGNMADVHNTSHSRERFSWVGLQSLKNLNHLHVDATFALNNHDHDKLQSIVSDIISHLPPRLVYVSICLPTALLREVAQPEDHQRPFYDDLISGRIDARIVVCYSPTGNTFLQPLLTKAEFFKYLLPRRPNDRVFKGESVDDFWKEVENVTRRRNTEV</sequence>
<dbReference type="Proteomes" id="UP000629468">
    <property type="component" value="Unassembled WGS sequence"/>
</dbReference>
<dbReference type="AlphaFoldDB" id="A0A8H7CA57"/>
<proteinExistence type="predicted"/>
<accession>A0A8H7CA57</accession>
<evidence type="ECO:0000313" key="1">
    <source>
        <dbReference type="EMBL" id="KAF7770463.1"/>
    </source>
</evidence>
<reference evidence="1 2" key="1">
    <citation type="journal article" name="Sci. Rep.">
        <title>Telomere-to-telomere assembled and centromere annotated genomes of the two main subspecies of the button mushroom Agaricus bisporus reveal especially polymorphic chromosome ends.</title>
        <authorList>
            <person name="Sonnenberg A.S.M."/>
            <person name="Sedaghat-Telgerd N."/>
            <person name="Lavrijssen B."/>
            <person name="Ohm R.A."/>
            <person name="Hendrickx P.M."/>
            <person name="Scholtmeijer K."/>
            <person name="Baars J.J.P."/>
            <person name="van Peer A."/>
        </authorList>
    </citation>
    <scope>NUCLEOTIDE SEQUENCE [LARGE SCALE GENOMIC DNA]</scope>
    <source>
        <strain evidence="1 2">H119_p4</strain>
    </source>
</reference>